<dbReference type="AlphaFoldDB" id="A0A1I6S632"/>
<dbReference type="EMBL" id="FOZZ01000004">
    <property type="protein sequence ID" value="SFS72425.1"/>
    <property type="molecule type" value="Genomic_DNA"/>
</dbReference>
<accession>A0A1I6S632</accession>
<name>A0A1I6S632_9SPHI</name>
<dbReference type="Proteomes" id="UP000198785">
    <property type="component" value="Unassembled WGS sequence"/>
</dbReference>
<sequence>MTLGQICKKRFPMFVLYQMLKDYESNEFLSCPDHDYFITIQTNS</sequence>
<organism evidence="1 2">
    <name type="scientific">Sphingobacterium wenxiniae</name>
    <dbReference type="NCBI Taxonomy" id="683125"/>
    <lineage>
        <taxon>Bacteria</taxon>
        <taxon>Pseudomonadati</taxon>
        <taxon>Bacteroidota</taxon>
        <taxon>Sphingobacteriia</taxon>
        <taxon>Sphingobacteriales</taxon>
        <taxon>Sphingobacteriaceae</taxon>
        <taxon>Sphingobacterium</taxon>
    </lineage>
</organism>
<gene>
    <name evidence="1" type="ORF">SAMN05660206_104127</name>
</gene>
<proteinExistence type="predicted"/>
<keyword evidence="2" id="KW-1185">Reference proteome</keyword>
<reference evidence="1 2" key="1">
    <citation type="submission" date="2016-10" db="EMBL/GenBank/DDBJ databases">
        <authorList>
            <person name="de Groot N.N."/>
        </authorList>
    </citation>
    <scope>NUCLEOTIDE SEQUENCE [LARGE SCALE GENOMIC DNA]</scope>
    <source>
        <strain evidence="1 2">DSM 22789</strain>
    </source>
</reference>
<evidence type="ECO:0000313" key="1">
    <source>
        <dbReference type="EMBL" id="SFS72425.1"/>
    </source>
</evidence>
<protein>
    <submittedName>
        <fullName evidence="1">Uncharacterized protein</fullName>
    </submittedName>
</protein>
<evidence type="ECO:0000313" key="2">
    <source>
        <dbReference type="Proteomes" id="UP000198785"/>
    </source>
</evidence>